<accession>A0A0J8BFQ5</accession>
<feature type="non-terminal residue" evidence="2">
    <location>
        <position position="1"/>
    </location>
</feature>
<evidence type="ECO:0000256" key="1">
    <source>
        <dbReference type="SAM" id="MobiDB-lite"/>
    </source>
</evidence>
<dbReference type="AlphaFoldDB" id="A0A0J8BFQ5"/>
<evidence type="ECO:0000313" key="2">
    <source>
        <dbReference type="EMBL" id="KMS64645.1"/>
    </source>
</evidence>
<evidence type="ECO:0000313" key="3">
    <source>
        <dbReference type="Proteomes" id="UP000035740"/>
    </source>
</evidence>
<reference evidence="2 3" key="1">
    <citation type="journal article" date="2014" name="Nature">
        <title>The genome of the recently domesticated crop plant sugar beet (Beta vulgaris).</title>
        <authorList>
            <person name="Dohm J.C."/>
            <person name="Minoche A.E."/>
            <person name="Holtgrawe D."/>
            <person name="Capella-Gutierrez S."/>
            <person name="Zakrzewski F."/>
            <person name="Tafer H."/>
            <person name="Rupp O."/>
            <person name="Sorensen T.R."/>
            <person name="Stracke R."/>
            <person name="Reinhardt R."/>
            <person name="Goesmann A."/>
            <person name="Kraft T."/>
            <person name="Schulz B."/>
            <person name="Stadler P.F."/>
            <person name="Schmidt T."/>
            <person name="Gabaldon T."/>
            <person name="Lehrach H."/>
            <person name="Weisshaar B."/>
            <person name="Himmelbauer H."/>
        </authorList>
    </citation>
    <scope>NUCLEOTIDE SEQUENCE [LARGE SCALE GENOMIC DNA]</scope>
    <source>
        <tissue evidence="2">Taproot</tissue>
    </source>
</reference>
<dbReference type="EMBL" id="KQ126293">
    <property type="protein sequence ID" value="KMS64645.1"/>
    <property type="molecule type" value="Genomic_DNA"/>
</dbReference>
<feature type="compositionally biased region" description="Acidic residues" evidence="1">
    <location>
        <begin position="8"/>
        <end position="20"/>
    </location>
</feature>
<sequence>RNAFLMLDDGDDDDFSDQGEELPSLIQQKQPEFASGPEPASKSKQKAKPASNDIDNLLAELEIDSAPAASNKKKKKKKSGSGAIADSTNNVSWNRFQ</sequence>
<proteinExistence type="predicted"/>
<protein>
    <submittedName>
        <fullName evidence="2">Uncharacterized protein</fullName>
    </submittedName>
</protein>
<feature type="region of interest" description="Disordered" evidence="1">
    <location>
        <begin position="1"/>
        <end position="97"/>
    </location>
</feature>
<organism evidence="2 3">
    <name type="scientific">Beta vulgaris subsp. vulgaris</name>
    <name type="common">Beet</name>
    <dbReference type="NCBI Taxonomy" id="3555"/>
    <lineage>
        <taxon>Eukaryota</taxon>
        <taxon>Viridiplantae</taxon>
        <taxon>Streptophyta</taxon>
        <taxon>Embryophyta</taxon>
        <taxon>Tracheophyta</taxon>
        <taxon>Spermatophyta</taxon>
        <taxon>Magnoliopsida</taxon>
        <taxon>eudicotyledons</taxon>
        <taxon>Gunneridae</taxon>
        <taxon>Pentapetalae</taxon>
        <taxon>Caryophyllales</taxon>
        <taxon>Chenopodiaceae</taxon>
        <taxon>Betoideae</taxon>
        <taxon>Beta</taxon>
    </lineage>
</organism>
<name>A0A0J8BFQ5_BETVV</name>
<dbReference type="Gramene" id="KMS64645">
    <property type="protein sequence ID" value="KMS64645"/>
    <property type="gene ID" value="BVRB_018150"/>
</dbReference>
<dbReference type="Proteomes" id="UP000035740">
    <property type="component" value="Unassembled WGS sequence"/>
</dbReference>
<feature type="compositionally biased region" description="Polar residues" evidence="1">
    <location>
        <begin position="86"/>
        <end position="97"/>
    </location>
</feature>
<keyword evidence="3" id="KW-1185">Reference proteome</keyword>
<gene>
    <name evidence="2" type="ORF">BVRB_018150</name>
</gene>